<name>A0A9W9J3Y4_9EURO</name>
<dbReference type="PROSITE" id="PS00122">
    <property type="entry name" value="CARBOXYLESTERASE_B_1"/>
    <property type="match status" value="1"/>
</dbReference>
<dbReference type="GeneID" id="83183525"/>
<dbReference type="GO" id="GO:0072330">
    <property type="term" value="P:monocarboxylic acid biosynthetic process"/>
    <property type="evidence" value="ECO:0007669"/>
    <property type="project" value="UniProtKB-ARBA"/>
</dbReference>
<dbReference type="OrthoDB" id="408631at2759"/>
<evidence type="ECO:0000256" key="2">
    <source>
        <dbReference type="ARBA" id="ARBA00022801"/>
    </source>
</evidence>
<dbReference type="InterPro" id="IPR029058">
    <property type="entry name" value="AB_hydrolase_fold"/>
</dbReference>
<dbReference type="EMBL" id="JAPQKR010000016">
    <property type="protein sequence ID" value="KAJ5190183.1"/>
    <property type="molecule type" value="Genomic_DNA"/>
</dbReference>
<dbReference type="GO" id="GO:0017000">
    <property type="term" value="P:antibiotic biosynthetic process"/>
    <property type="evidence" value="ECO:0007669"/>
    <property type="project" value="UniProtKB-ARBA"/>
</dbReference>
<dbReference type="AlphaFoldDB" id="A0A9W9J3Y4"/>
<dbReference type="InterPro" id="IPR019819">
    <property type="entry name" value="Carboxylesterase_B_CS"/>
</dbReference>
<evidence type="ECO:0000313" key="6">
    <source>
        <dbReference type="EMBL" id="KAJ5190183.1"/>
    </source>
</evidence>
<keyword evidence="7" id="KW-1185">Reference proteome</keyword>
<dbReference type="Gene3D" id="3.40.50.1820">
    <property type="entry name" value="alpha/beta hydrolase"/>
    <property type="match status" value="1"/>
</dbReference>
<dbReference type="Pfam" id="PF00135">
    <property type="entry name" value="COesterase"/>
    <property type="match status" value="1"/>
</dbReference>
<evidence type="ECO:0000256" key="1">
    <source>
        <dbReference type="ARBA" id="ARBA00005964"/>
    </source>
</evidence>
<dbReference type="PANTHER" id="PTHR11559">
    <property type="entry name" value="CARBOXYLESTERASE"/>
    <property type="match status" value="1"/>
</dbReference>
<dbReference type="EC" id="3.1.1.-" evidence="3"/>
<sequence length="560" mass="61594">MAFALLLILVSVCYAAKLPVVDLGYERHQAISFNNTLGLYNFSNIRYAAPPLGDLRFRAPVWPEQNRTHIEDGSVGRMCPQADPLWEEDIEPAFLLSLMEGTTFNQSTNISSYPYVPQKMDPRTTEDCLFLDVVVPKKIFDRAQNKTFVPSNALAPVLVWIYGGGYVAGDKSDYDSAGLIQRSMITGEGIVYVAMNYRLGAFGWLGGDTLMANGTANAALHDQRLALDWVYKNIHLFGGDAQKVTVMGESAGGGSIMHQMTAYGGNAGPSPFQQAIVQSPGWVPIVGNMQQEQTLQQFLGILNVSTIEEARQLPTEKLIAANAYQVATKSKYGDFVYGPVVDGTFVPALPGQLLQEGNFDRNLNVMVGHNADEGLVFTSPDARNGSFVATLLQDQFPHIRANVTDYITKVLYPAQYDGAYRYSNPFERAVVIISELIFVCNTDYINRAYHGETYAYEFSVPPAVHGQDVLYTFYNNGSAGLSSSADGLSVTNVTIAEIMQDYFTSFVQTGTPKSSLGPKFPRHGGLWGELMNIGNTTIQPMYDTSNNPRCRFWQSAPYAS</sequence>
<dbReference type="Proteomes" id="UP001150904">
    <property type="component" value="Unassembled WGS sequence"/>
</dbReference>
<reference evidence="6" key="1">
    <citation type="submission" date="2022-12" db="EMBL/GenBank/DDBJ databases">
        <authorList>
            <person name="Petersen C."/>
        </authorList>
    </citation>
    <scope>NUCLEOTIDE SEQUENCE</scope>
    <source>
        <strain evidence="6">IBT 15544</strain>
    </source>
</reference>
<dbReference type="InterPro" id="IPR002018">
    <property type="entry name" value="CarbesteraseB"/>
</dbReference>
<keyword evidence="2 3" id="KW-0378">Hydrolase</keyword>
<dbReference type="InterPro" id="IPR019826">
    <property type="entry name" value="Carboxylesterase_B_AS"/>
</dbReference>
<feature type="signal peptide" evidence="4">
    <location>
        <begin position="1"/>
        <end position="15"/>
    </location>
</feature>
<dbReference type="SUPFAM" id="SSF53474">
    <property type="entry name" value="alpha/beta-Hydrolases"/>
    <property type="match status" value="1"/>
</dbReference>
<comment type="similarity">
    <text evidence="1 3">Belongs to the type-B carboxylesterase/lipase family.</text>
</comment>
<feature type="chain" id="PRO_5040890636" description="Carboxylic ester hydrolase" evidence="4">
    <location>
        <begin position="16"/>
        <end position="560"/>
    </location>
</feature>
<evidence type="ECO:0000256" key="4">
    <source>
        <dbReference type="SAM" id="SignalP"/>
    </source>
</evidence>
<dbReference type="InterPro" id="IPR050309">
    <property type="entry name" value="Type-B_Carboxylest/Lipase"/>
</dbReference>
<reference evidence="6" key="2">
    <citation type="journal article" date="2023" name="IMA Fungus">
        <title>Comparative genomic study of the Penicillium genus elucidates a diverse pangenome and 15 lateral gene transfer events.</title>
        <authorList>
            <person name="Petersen C."/>
            <person name="Sorensen T."/>
            <person name="Nielsen M.R."/>
            <person name="Sondergaard T.E."/>
            <person name="Sorensen J.L."/>
            <person name="Fitzpatrick D.A."/>
            <person name="Frisvad J.C."/>
            <person name="Nielsen K.L."/>
        </authorList>
    </citation>
    <scope>NUCLEOTIDE SEQUENCE</scope>
    <source>
        <strain evidence="6">IBT 15544</strain>
    </source>
</reference>
<evidence type="ECO:0000259" key="5">
    <source>
        <dbReference type="Pfam" id="PF00135"/>
    </source>
</evidence>
<comment type="caution">
    <text evidence="6">The sequence shown here is derived from an EMBL/GenBank/DDBJ whole genome shotgun (WGS) entry which is preliminary data.</text>
</comment>
<evidence type="ECO:0000256" key="3">
    <source>
        <dbReference type="RuleBase" id="RU361235"/>
    </source>
</evidence>
<proteinExistence type="inferred from homology"/>
<dbReference type="RefSeq" id="XP_058303123.1">
    <property type="nucleotide sequence ID" value="XM_058456224.1"/>
</dbReference>
<feature type="domain" description="Carboxylesterase type B" evidence="5">
    <location>
        <begin position="36"/>
        <end position="553"/>
    </location>
</feature>
<dbReference type="PROSITE" id="PS00941">
    <property type="entry name" value="CARBOXYLESTERASE_B_2"/>
    <property type="match status" value="1"/>
</dbReference>
<dbReference type="GO" id="GO:0016787">
    <property type="term" value="F:hydrolase activity"/>
    <property type="evidence" value="ECO:0007669"/>
    <property type="project" value="UniProtKB-KW"/>
</dbReference>
<protein>
    <recommendedName>
        <fullName evidence="3">Carboxylic ester hydrolase</fullName>
        <ecNumber evidence="3">3.1.1.-</ecNumber>
    </recommendedName>
</protein>
<organism evidence="6 7">
    <name type="scientific">Penicillium cinerascens</name>
    <dbReference type="NCBI Taxonomy" id="70096"/>
    <lineage>
        <taxon>Eukaryota</taxon>
        <taxon>Fungi</taxon>
        <taxon>Dikarya</taxon>
        <taxon>Ascomycota</taxon>
        <taxon>Pezizomycotina</taxon>
        <taxon>Eurotiomycetes</taxon>
        <taxon>Eurotiomycetidae</taxon>
        <taxon>Eurotiales</taxon>
        <taxon>Aspergillaceae</taxon>
        <taxon>Penicillium</taxon>
    </lineage>
</organism>
<gene>
    <name evidence="6" type="ORF">N7498_009168</name>
</gene>
<keyword evidence="4" id="KW-0732">Signal</keyword>
<accession>A0A9W9J3Y4</accession>
<evidence type="ECO:0000313" key="7">
    <source>
        <dbReference type="Proteomes" id="UP001150904"/>
    </source>
</evidence>